<protein>
    <submittedName>
        <fullName evidence="3">Carbon-nitrogen hydrolase family protein</fullName>
    </submittedName>
</protein>
<dbReference type="PROSITE" id="PS50263">
    <property type="entry name" value="CN_HYDROLASE"/>
    <property type="match status" value="1"/>
</dbReference>
<dbReference type="InterPro" id="IPR050345">
    <property type="entry name" value="Aliph_Amidase/BUP"/>
</dbReference>
<dbReference type="GO" id="GO:0050126">
    <property type="term" value="F:N-carbamoylputrescine amidase activity"/>
    <property type="evidence" value="ECO:0007669"/>
    <property type="project" value="TreeGrafter"/>
</dbReference>
<sequence>MRTVNVLSYALDPPIEAVDGDRVETNLALVLELLDDARTYDPDFVCFPEYILQLRYRGDGLTRTEVAEPIPGPATDAVAEKAKALDSYVWLPMIQRAGDRLYNAVVLIGPDGAIIGVAHKVAPTIGEMDEGTTPGEHVGVWDTDFGRVGAAVCWDERYPELGVRFAEKRADIVFHPTTAGAYQHFLTWTKYYGYHHVTCDKYVARVITPTGARIAETSSGMGNPKITFSGGATARTSFAVVNTDSRTYGSFQNRDAMDSIRDEYGGRVTFHELSEVGNIVIESLDPGLSVADVEAAFDLETMFAYEERTRARVFEETDSSPLLPFE</sequence>
<proteinExistence type="predicted"/>
<comment type="caution">
    <text evidence="3">The sequence shown here is derived from an EMBL/GenBank/DDBJ whole genome shotgun (WGS) entry which is preliminary data.</text>
</comment>
<evidence type="ECO:0000259" key="2">
    <source>
        <dbReference type="PROSITE" id="PS50263"/>
    </source>
</evidence>
<dbReference type="AlphaFoldDB" id="A0AAP2Z6R8"/>
<reference evidence="3 4" key="1">
    <citation type="submission" date="2022-09" db="EMBL/GenBank/DDBJ databases">
        <title>Enrichment on poylsaccharides allowed isolation of novel metabolic and taxonomic groups of Haloarchaea.</title>
        <authorList>
            <person name="Sorokin D.Y."/>
            <person name="Elcheninov A.G."/>
            <person name="Khizhniak T.V."/>
            <person name="Kolganova T.V."/>
            <person name="Kublanov I.V."/>
        </authorList>
    </citation>
    <scope>NUCLEOTIDE SEQUENCE [LARGE SCALE GENOMIC DNA]</scope>
    <source>
        <strain evidence="3 4">AArc-curdl1</strain>
    </source>
</reference>
<feature type="domain" description="CN hydrolase" evidence="2">
    <location>
        <begin position="4"/>
        <end position="247"/>
    </location>
</feature>
<dbReference type="GO" id="GO:0033388">
    <property type="term" value="P:putrescine biosynthetic process from arginine"/>
    <property type="evidence" value="ECO:0007669"/>
    <property type="project" value="TreeGrafter"/>
</dbReference>
<dbReference type="Gene3D" id="3.60.110.10">
    <property type="entry name" value="Carbon-nitrogen hydrolase"/>
    <property type="match status" value="1"/>
</dbReference>
<organism evidence="3 4">
    <name type="scientific">Natronosalvus hydrolyticus</name>
    <dbReference type="NCBI Taxonomy" id="2979988"/>
    <lineage>
        <taxon>Archaea</taxon>
        <taxon>Methanobacteriati</taxon>
        <taxon>Methanobacteriota</taxon>
        <taxon>Stenosarchaea group</taxon>
        <taxon>Halobacteria</taxon>
        <taxon>Halobacteriales</taxon>
        <taxon>Natrialbaceae</taxon>
        <taxon>Natronosalvus</taxon>
    </lineage>
</organism>
<dbReference type="CDD" id="cd07197">
    <property type="entry name" value="nitrilase"/>
    <property type="match status" value="1"/>
</dbReference>
<evidence type="ECO:0000256" key="1">
    <source>
        <dbReference type="ARBA" id="ARBA00022801"/>
    </source>
</evidence>
<keyword evidence="4" id="KW-1185">Reference proteome</keyword>
<dbReference type="PANTHER" id="PTHR43674">
    <property type="entry name" value="NITRILASE C965.09-RELATED"/>
    <property type="match status" value="1"/>
</dbReference>
<accession>A0AAP2Z6R8</accession>
<dbReference type="Pfam" id="PF00795">
    <property type="entry name" value="CN_hydrolase"/>
    <property type="match status" value="1"/>
</dbReference>
<keyword evidence="1 3" id="KW-0378">Hydrolase</keyword>
<evidence type="ECO:0000313" key="3">
    <source>
        <dbReference type="EMBL" id="MCU4751208.1"/>
    </source>
</evidence>
<dbReference type="InterPro" id="IPR003010">
    <property type="entry name" value="C-N_Hydrolase"/>
</dbReference>
<evidence type="ECO:0000313" key="4">
    <source>
        <dbReference type="Proteomes" id="UP001321047"/>
    </source>
</evidence>
<dbReference type="RefSeq" id="WP_342806745.1">
    <property type="nucleotide sequence ID" value="NZ_JAOPJZ010000002.1"/>
</dbReference>
<dbReference type="PANTHER" id="PTHR43674:SF2">
    <property type="entry name" value="BETA-UREIDOPROPIONASE"/>
    <property type="match status" value="1"/>
</dbReference>
<dbReference type="EMBL" id="JAOPJZ010000002">
    <property type="protein sequence ID" value="MCU4751208.1"/>
    <property type="molecule type" value="Genomic_DNA"/>
</dbReference>
<dbReference type="SUPFAM" id="SSF56317">
    <property type="entry name" value="Carbon-nitrogen hydrolase"/>
    <property type="match status" value="1"/>
</dbReference>
<dbReference type="InterPro" id="IPR036526">
    <property type="entry name" value="C-N_Hydrolase_sf"/>
</dbReference>
<name>A0AAP2Z6R8_9EURY</name>
<dbReference type="Proteomes" id="UP001321047">
    <property type="component" value="Unassembled WGS sequence"/>
</dbReference>
<gene>
    <name evidence="3" type="ORF">OB919_04300</name>
</gene>